<accession>A0A649VCK1</accession>
<dbReference type="Proteomes" id="UP000423609">
    <property type="component" value="Segment"/>
</dbReference>
<dbReference type="KEGG" id="vg:55624478"/>
<dbReference type="RefSeq" id="YP_009853791.1">
    <property type="nucleotide sequence ID" value="NC_048824.1"/>
</dbReference>
<feature type="region of interest" description="Disordered" evidence="1">
    <location>
        <begin position="146"/>
        <end position="179"/>
    </location>
</feature>
<proteinExistence type="predicted"/>
<gene>
    <name evidence="2" type="primary">39</name>
    <name evidence="2" type="ORF">PBI_INDLULAMITHI_39</name>
</gene>
<feature type="compositionally biased region" description="Polar residues" evidence="1">
    <location>
        <begin position="151"/>
        <end position="163"/>
    </location>
</feature>
<dbReference type="EMBL" id="MN585993">
    <property type="protein sequence ID" value="QGJ90080.1"/>
    <property type="molecule type" value="Genomic_DNA"/>
</dbReference>
<evidence type="ECO:0000313" key="3">
    <source>
        <dbReference type="Proteomes" id="UP000423609"/>
    </source>
</evidence>
<dbReference type="GeneID" id="55624478"/>
<protein>
    <submittedName>
        <fullName evidence="2">Uncharacterized protein</fullName>
    </submittedName>
</protein>
<evidence type="ECO:0000256" key="1">
    <source>
        <dbReference type="SAM" id="MobiDB-lite"/>
    </source>
</evidence>
<name>A0A649VCK1_9CAUD</name>
<evidence type="ECO:0000313" key="2">
    <source>
        <dbReference type="EMBL" id="QGJ90080.1"/>
    </source>
</evidence>
<organism evidence="2 3">
    <name type="scientific">Mycobacterium phage Indlulamithi</name>
    <dbReference type="NCBI Taxonomy" id="2656582"/>
    <lineage>
        <taxon>Viruses</taxon>
        <taxon>Duplodnaviria</taxon>
        <taxon>Heunggongvirae</taxon>
        <taxon>Uroviricota</taxon>
        <taxon>Caudoviricetes</taxon>
        <taxon>Indlulamithivirus</taxon>
        <taxon>Indlulamithivirus indlulamithi</taxon>
    </lineage>
</organism>
<reference evidence="2 3" key="1">
    <citation type="submission" date="2019-10" db="EMBL/GenBank/DDBJ databases">
        <authorList>
            <person name="Garlena R.A."/>
            <person name="Russell D.A."/>
            <person name="Pope W.H."/>
            <person name="Jacobs-Sera D."/>
            <person name="Hatfull G.F."/>
        </authorList>
    </citation>
    <scope>NUCLEOTIDE SEQUENCE [LARGE SCALE GENOMIC DNA]</scope>
</reference>
<sequence length="179" mass="18893">MTEPAEIESVPLQPAAIGLNMDPETASYVGMLEGTIAALVISDVKNRTLLELLTGDGWEAARVDFNGDALIGLAVSALVKQTGMSTANAKILVMKRWAERNHPADYIIPQAVSIDQMTGNVPTSGQDVPAMSERVKAWRAKQQAEIAELSSAATDSASETPSGASDLEKQAETGTNVPE</sequence>
<keyword evidence="3" id="KW-1185">Reference proteome</keyword>